<comment type="caution">
    <text evidence="9">The sequence shown here is derived from an EMBL/GenBank/DDBJ whole genome shotgun (WGS) entry which is preliminary data.</text>
</comment>
<dbReference type="PROSITE" id="PS51257">
    <property type="entry name" value="PROKAR_LIPOPROTEIN"/>
    <property type="match status" value="1"/>
</dbReference>
<accession>A0ABS7TSK0</accession>
<keyword evidence="5" id="KW-1003">Cell membrane</keyword>
<dbReference type="EMBL" id="JAIRAU010000023">
    <property type="protein sequence ID" value="MBZ5711031.1"/>
    <property type="molecule type" value="Genomic_DNA"/>
</dbReference>
<dbReference type="Proteomes" id="UP001139031">
    <property type="component" value="Unassembled WGS sequence"/>
</dbReference>
<dbReference type="PANTHER" id="PTHR30024">
    <property type="entry name" value="ALIPHATIC SULFONATES-BINDING PROTEIN-RELATED"/>
    <property type="match status" value="1"/>
</dbReference>
<evidence type="ECO:0000256" key="2">
    <source>
        <dbReference type="ARBA" id="ARBA00004418"/>
    </source>
</evidence>
<dbReference type="Gene3D" id="3.40.190.10">
    <property type="entry name" value="Periplasmic binding protein-like II"/>
    <property type="match status" value="2"/>
</dbReference>
<protein>
    <submittedName>
        <fullName evidence="9">ABC transporter substrate-binding protein</fullName>
    </submittedName>
</protein>
<dbReference type="InterPro" id="IPR044527">
    <property type="entry name" value="NrtA/CpmA_ABC-bd_dom"/>
</dbReference>
<dbReference type="CDD" id="cd13553">
    <property type="entry name" value="PBP2_NrtA_CpmA_like"/>
    <property type="match status" value="1"/>
</dbReference>
<evidence type="ECO:0000256" key="3">
    <source>
        <dbReference type="ARBA" id="ARBA00010742"/>
    </source>
</evidence>
<evidence type="ECO:0000256" key="8">
    <source>
        <dbReference type="ARBA" id="ARBA00023136"/>
    </source>
</evidence>
<evidence type="ECO:0000256" key="7">
    <source>
        <dbReference type="ARBA" id="ARBA00022729"/>
    </source>
</evidence>
<keyword evidence="6" id="KW-0997">Cell inner membrane</keyword>
<evidence type="ECO:0000313" key="10">
    <source>
        <dbReference type="Proteomes" id="UP001139031"/>
    </source>
</evidence>
<evidence type="ECO:0000313" key="9">
    <source>
        <dbReference type="EMBL" id="MBZ5711031.1"/>
    </source>
</evidence>
<keyword evidence="10" id="KW-1185">Reference proteome</keyword>
<dbReference type="SUPFAM" id="SSF53850">
    <property type="entry name" value="Periplasmic binding protein-like II"/>
    <property type="match status" value="1"/>
</dbReference>
<evidence type="ECO:0000256" key="5">
    <source>
        <dbReference type="ARBA" id="ARBA00022475"/>
    </source>
</evidence>
<keyword evidence="4" id="KW-0813">Transport</keyword>
<organism evidence="9 10">
    <name type="scientific">Nannocystis pusilla</name>
    <dbReference type="NCBI Taxonomy" id="889268"/>
    <lineage>
        <taxon>Bacteria</taxon>
        <taxon>Pseudomonadati</taxon>
        <taxon>Myxococcota</taxon>
        <taxon>Polyangia</taxon>
        <taxon>Nannocystales</taxon>
        <taxon>Nannocystaceae</taxon>
        <taxon>Nannocystis</taxon>
    </lineage>
</organism>
<gene>
    <name evidence="9" type="ORF">K7C98_17440</name>
</gene>
<dbReference type="Pfam" id="PF13379">
    <property type="entry name" value="NMT1_2"/>
    <property type="match status" value="1"/>
</dbReference>
<sequence length="334" mass="35092">MNFSRRRFAACLPALALAGACRPSGENNGALRLGYFPNITHATALVGVERGLYREALAGQGTALETFTFNAGPAAIEALLSGALDATYVGPNPAVNAFVKSKGAVKVIAGAATGGAFLVVRPEIAGPADLRGKKVSAPQLGGTQDVALRTWLIGQGFKIDEFGGGDVSVSPQENAQSLESFQSGEIAGAWVPEPWATRLILEGGGKVLVDERELWPDGRYTTTVLLVRKGQIEARRETIKALLRGHEAANKWIAEHAGEAKEVANTAIKKVTGKALAAATIDRAWENLQFTSDPVPAALIRSAEDAQKLGFVKLEGADLQTLFAPELLAEAAKG</sequence>
<keyword evidence="7" id="KW-0732">Signal</keyword>
<proteinExistence type="inferred from homology"/>
<comment type="subcellular location">
    <subcellularLocation>
        <location evidence="1">Endomembrane system</location>
    </subcellularLocation>
    <subcellularLocation>
        <location evidence="2">Periplasm</location>
    </subcellularLocation>
</comment>
<name>A0ABS7TSK0_9BACT</name>
<dbReference type="RefSeq" id="WP_224192800.1">
    <property type="nucleotide sequence ID" value="NZ_JAIRAU010000023.1"/>
</dbReference>
<reference evidence="9" key="1">
    <citation type="submission" date="2021-08" db="EMBL/GenBank/DDBJ databases">
        <authorList>
            <person name="Stevens D.C."/>
        </authorList>
    </citation>
    <scope>NUCLEOTIDE SEQUENCE</scope>
    <source>
        <strain evidence="9">DSM 53165</strain>
    </source>
</reference>
<keyword evidence="8" id="KW-0472">Membrane</keyword>
<evidence type="ECO:0000256" key="4">
    <source>
        <dbReference type="ARBA" id="ARBA00022448"/>
    </source>
</evidence>
<evidence type="ECO:0000256" key="6">
    <source>
        <dbReference type="ARBA" id="ARBA00022519"/>
    </source>
</evidence>
<comment type="similarity">
    <text evidence="3">Belongs to the bacterial solute-binding protein SsuA/TauA family.</text>
</comment>
<evidence type="ECO:0000256" key="1">
    <source>
        <dbReference type="ARBA" id="ARBA00004308"/>
    </source>
</evidence>
<dbReference type="PANTHER" id="PTHR30024:SF47">
    <property type="entry name" value="TAURINE-BINDING PERIPLASMIC PROTEIN"/>
    <property type="match status" value="1"/>
</dbReference>